<evidence type="ECO:0000313" key="4">
    <source>
        <dbReference type="Proteomes" id="UP000232688"/>
    </source>
</evidence>
<organism evidence="2 5">
    <name type="scientific">Rhizophagus irregularis</name>
    <dbReference type="NCBI Taxonomy" id="588596"/>
    <lineage>
        <taxon>Eukaryota</taxon>
        <taxon>Fungi</taxon>
        <taxon>Fungi incertae sedis</taxon>
        <taxon>Mucoromycota</taxon>
        <taxon>Glomeromycotina</taxon>
        <taxon>Glomeromycetes</taxon>
        <taxon>Glomerales</taxon>
        <taxon>Glomeraceae</taxon>
        <taxon>Rhizophagus</taxon>
    </lineage>
</organism>
<dbReference type="VEuPathDB" id="FungiDB:RhiirA1_466381"/>
<keyword evidence="1" id="KW-1133">Transmembrane helix</keyword>
<dbReference type="EMBL" id="LLXH01000969">
    <property type="protein sequence ID" value="PKC61547.1"/>
    <property type="molecule type" value="Genomic_DNA"/>
</dbReference>
<protein>
    <submittedName>
        <fullName evidence="2">Uncharacterized protein</fullName>
    </submittedName>
</protein>
<dbReference type="Proteomes" id="UP000232722">
    <property type="component" value="Unassembled WGS sequence"/>
</dbReference>
<evidence type="ECO:0000313" key="3">
    <source>
        <dbReference type="EMBL" id="PKC61547.1"/>
    </source>
</evidence>
<dbReference type="EMBL" id="LLXJ01000027">
    <property type="protein sequence ID" value="PKC17044.1"/>
    <property type="molecule type" value="Genomic_DNA"/>
</dbReference>
<proteinExistence type="predicted"/>
<dbReference type="Proteomes" id="UP000232688">
    <property type="component" value="Unassembled WGS sequence"/>
</dbReference>
<gene>
    <name evidence="3" type="ORF">RhiirA1_466381</name>
    <name evidence="2" type="ORF">RhiirA5_406318</name>
</gene>
<reference evidence="2 5" key="1">
    <citation type="submission" date="2016-04" db="EMBL/GenBank/DDBJ databases">
        <title>Genome analyses suggest a sexual origin of heterokaryosis in a supposedly ancient asexual fungus.</title>
        <authorList>
            <person name="Ropars J."/>
            <person name="Sedzielewska K."/>
            <person name="Noel J."/>
            <person name="Charron P."/>
            <person name="Farinelli L."/>
            <person name="Marton T."/>
            <person name="Kruger M."/>
            <person name="Pelin A."/>
            <person name="Brachmann A."/>
            <person name="Corradi N."/>
        </authorList>
    </citation>
    <scope>NUCLEOTIDE SEQUENCE [LARGE SCALE GENOMIC DNA]</scope>
    <source>
        <strain evidence="2 5">A5</strain>
    </source>
</reference>
<accession>A0A2N0QD94</accession>
<reference evidence="3 4" key="4">
    <citation type="submission" date="2017-10" db="EMBL/GenBank/DDBJ databases">
        <title>Genome analyses suggest a sexual origin of heterokaryosis in a supposedly ancient asexual fungus.</title>
        <authorList>
            <person name="Corradi N."/>
            <person name="Sedzielewska K."/>
            <person name="Noel J."/>
            <person name="Charron P."/>
            <person name="Farinelli L."/>
            <person name="Marton T."/>
            <person name="Kruger M."/>
            <person name="Pelin A."/>
            <person name="Brachmann A."/>
            <person name="Corradi N."/>
        </authorList>
    </citation>
    <scope>NUCLEOTIDE SEQUENCE [LARGE SCALE GENOMIC DNA]</scope>
    <source>
        <strain evidence="3 4">A1</strain>
    </source>
</reference>
<comment type="caution">
    <text evidence="2">The sequence shown here is derived from an EMBL/GenBank/DDBJ whole genome shotgun (WGS) entry which is preliminary data.</text>
</comment>
<evidence type="ECO:0000313" key="5">
    <source>
        <dbReference type="Proteomes" id="UP000232722"/>
    </source>
</evidence>
<evidence type="ECO:0000256" key="1">
    <source>
        <dbReference type="SAM" id="Phobius"/>
    </source>
</evidence>
<name>A0A2N0QD94_9GLOM</name>
<keyword evidence="1" id="KW-0812">Transmembrane</keyword>
<evidence type="ECO:0000313" key="2">
    <source>
        <dbReference type="EMBL" id="PKC17044.1"/>
    </source>
</evidence>
<dbReference type="VEuPathDB" id="FungiDB:FUN_016318"/>
<sequence>MVRRHSFNRRVQQDLKESIKGQGEVNNVKSKVRMTHLWRIYVAATSGVCVGGLDLVGIADVKNARDIDDVLSFTDHTLANISRKSPPSYLEATTGLDNRLLVVIGLTFVTEIWIGKTLVGVGIKSGLILTMMVILSAIGKITNISNIFFVGFWRVRTFSGLDLNVKRKKYEELFYKKFITQKLGFRNLAKNSWLRLEFEIMEKPEFSRKIKKEIFDGIIEKHEHFFNL</sequence>
<keyword evidence="1" id="KW-0472">Membrane</keyword>
<dbReference type="AlphaFoldDB" id="A0A2N0QD94"/>
<reference evidence="2 5" key="2">
    <citation type="submission" date="2017-09" db="EMBL/GenBank/DDBJ databases">
        <title>Extensive intraspecific genome diversity in a model arbuscular mycorrhizal fungus.</title>
        <authorList>
            <person name="Chen E.C."/>
            <person name="Morin E."/>
            <person name="Beaudet D."/>
            <person name="Noel J."/>
            <person name="Ndikumana S."/>
            <person name="Charron P."/>
            <person name="St-Onge C."/>
            <person name="Giorgi J."/>
            <person name="Grigoriev I.V."/>
            <person name="Roux C."/>
            <person name="Martin F.M."/>
            <person name="Corradi N."/>
        </authorList>
    </citation>
    <scope>NUCLEOTIDE SEQUENCE [LARGE SCALE GENOMIC DNA]</scope>
    <source>
        <strain evidence="2 5">A5</strain>
    </source>
</reference>
<feature type="transmembrane region" description="Helical" evidence="1">
    <location>
        <begin position="127"/>
        <end position="153"/>
    </location>
</feature>
<dbReference type="VEuPathDB" id="FungiDB:RhiirFUN_013060"/>
<reference evidence="3 4" key="3">
    <citation type="submission" date="2017-10" db="EMBL/GenBank/DDBJ databases">
        <title>Extensive intraspecific genome diversity in a model arbuscular mycorrhizal fungus.</title>
        <authorList>
            <person name="Chen E.C.H."/>
            <person name="Morin E."/>
            <person name="Baudet D."/>
            <person name="Noel J."/>
            <person name="Ndikumana S."/>
            <person name="Charron P."/>
            <person name="St-Onge C."/>
            <person name="Giorgi J."/>
            <person name="Grigoriev I.V."/>
            <person name="Roux C."/>
            <person name="Martin F.M."/>
            <person name="Corradi N."/>
        </authorList>
    </citation>
    <scope>NUCLEOTIDE SEQUENCE [LARGE SCALE GENOMIC DNA]</scope>
    <source>
        <strain evidence="3 4">A1</strain>
    </source>
</reference>